<gene>
    <name evidence="1" type="ORF">JOF53_005090</name>
</gene>
<dbReference type="SUPFAM" id="SSF48452">
    <property type="entry name" value="TPR-like"/>
    <property type="match status" value="1"/>
</dbReference>
<dbReference type="Pfam" id="PF13432">
    <property type="entry name" value="TPR_16"/>
    <property type="match status" value="3"/>
</dbReference>
<dbReference type="RefSeq" id="WP_158103435.1">
    <property type="nucleotide sequence ID" value="NZ_JAGIOO010000001.1"/>
</dbReference>
<dbReference type="SUPFAM" id="SSF81901">
    <property type="entry name" value="HCP-like"/>
    <property type="match status" value="1"/>
</dbReference>
<reference evidence="1 2" key="1">
    <citation type="submission" date="2021-03" db="EMBL/GenBank/DDBJ databases">
        <title>Sequencing the genomes of 1000 actinobacteria strains.</title>
        <authorList>
            <person name="Klenk H.-P."/>
        </authorList>
    </citation>
    <scope>NUCLEOTIDE SEQUENCE [LARGE SCALE GENOMIC DNA]</scope>
    <source>
        <strain evidence="1 2">DSM 44580</strain>
    </source>
</reference>
<dbReference type="Gene3D" id="1.25.40.10">
    <property type="entry name" value="Tetratricopeptide repeat domain"/>
    <property type="match status" value="3"/>
</dbReference>
<dbReference type="InterPro" id="IPR011990">
    <property type="entry name" value="TPR-like_helical_dom_sf"/>
</dbReference>
<sequence>MSWLEERLGRAERDGATAVQWNELGMALADQRRWPQAEQCFRRAVEGGGDSANYNLGNVLRERYLLSRDRELLGEAVRCFRRAVVAGCLEAHQALGMALVELGEHGEEAREQLGIAVELGDHWAVMGQAQLADSDGDPAEQERLLRGLLDHENPVLADCARAELGIVLRFSGRVEAAEDVLTEGADRGQRHAAYQLALLLEDDLLDPVRAEPAYQRAIELGEQQAVLRLGRLLRRDRRPADALLLLRDAVEGGLVRAHAQLAHVYRDLNRHQEMFAVLDLGMALGDAETFFEAAEIAELDERREDQERILWRALAELPGAGEVAMARVRLADVFLTTGREAKGVELLRAGIAAGESDAANALGNYYSHQVGDTAAAEEVYRLAIASGDHLARYNLAQLFWSAGRLAEAESELLDLVTAGEASAYRDLAELAAEQGRTEDAERYRTRIPRGRR</sequence>
<evidence type="ECO:0000313" key="2">
    <source>
        <dbReference type="Proteomes" id="UP001519363"/>
    </source>
</evidence>
<dbReference type="PANTHER" id="PTHR12558:SF13">
    <property type="entry name" value="CELL DIVISION CYCLE PROTEIN 27 HOMOLOG"/>
    <property type="match status" value="1"/>
</dbReference>
<dbReference type="PANTHER" id="PTHR12558">
    <property type="entry name" value="CELL DIVISION CYCLE 16,23,27"/>
    <property type="match status" value="1"/>
</dbReference>
<accession>A0ABS5AI22</accession>
<keyword evidence="2" id="KW-1185">Reference proteome</keyword>
<protein>
    <submittedName>
        <fullName evidence="1">TPR repeat protein</fullName>
    </submittedName>
</protein>
<organism evidence="1 2">
    <name type="scientific">Crossiella equi</name>
    <dbReference type="NCBI Taxonomy" id="130796"/>
    <lineage>
        <taxon>Bacteria</taxon>
        <taxon>Bacillati</taxon>
        <taxon>Actinomycetota</taxon>
        <taxon>Actinomycetes</taxon>
        <taxon>Pseudonocardiales</taxon>
        <taxon>Pseudonocardiaceae</taxon>
        <taxon>Crossiella</taxon>
    </lineage>
</organism>
<evidence type="ECO:0000313" key="1">
    <source>
        <dbReference type="EMBL" id="MBP2476218.1"/>
    </source>
</evidence>
<dbReference type="Proteomes" id="UP001519363">
    <property type="component" value="Unassembled WGS sequence"/>
</dbReference>
<name>A0ABS5AI22_9PSEU</name>
<comment type="caution">
    <text evidence="1">The sequence shown here is derived from an EMBL/GenBank/DDBJ whole genome shotgun (WGS) entry which is preliminary data.</text>
</comment>
<proteinExistence type="predicted"/>
<dbReference type="EMBL" id="JAGIOO010000001">
    <property type="protein sequence ID" value="MBP2476218.1"/>
    <property type="molecule type" value="Genomic_DNA"/>
</dbReference>